<feature type="transmembrane region" description="Helical" evidence="1">
    <location>
        <begin position="55"/>
        <end position="76"/>
    </location>
</feature>
<sequence length="84" mass="9363">MNVFTHVTQNVGDCCDSLAPLLCLHSLCPNFWELTFHFGDQPLAVDHVIVIARQAWLHLIMLVALVPINSLFFGSLSTSSIRQV</sequence>
<gene>
    <name evidence="2" type="ORF">BJ508DRAFT_418247</name>
</gene>
<keyword evidence="1" id="KW-1133">Transmembrane helix</keyword>
<evidence type="ECO:0000313" key="2">
    <source>
        <dbReference type="EMBL" id="RPA75192.1"/>
    </source>
</evidence>
<keyword evidence="1" id="KW-0472">Membrane</keyword>
<dbReference type="Proteomes" id="UP000275078">
    <property type="component" value="Unassembled WGS sequence"/>
</dbReference>
<proteinExistence type="predicted"/>
<accession>A0A3N4HMZ2</accession>
<organism evidence="2 3">
    <name type="scientific">Ascobolus immersus RN42</name>
    <dbReference type="NCBI Taxonomy" id="1160509"/>
    <lineage>
        <taxon>Eukaryota</taxon>
        <taxon>Fungi</taxon>
        <taxon>Dikarya</taxon>
        <taxon>Ascomycota</taxon>
        <taxon>Pezizomycotina</taxon>
        <taxon>Pezizomycetes</taxon>
        <taxon>Pezizales</taxon>
        <taxon>Ascobolaceae</taxon>
        <taxon>Ascobolus</taxon>
    </lineage>
</organism>
<evidence type="ECO:0000313" key="3">
    <source>
        <dbReference type="Proteomes" id="UP000275078"/>
    </source>
</evidence>
<dbReference type="EMBL" id="ML119769">
    <property type="protein sequence ID" value="RPA75192.1"/>
    <property type="molecule type" value="Genomic_DNA"/>
</dbReference>
<keyword evidence="1" id="KW-0812">Transmembrane</keyword>
<evidence type="ECO:0000256" key="1">
    <source>
        <dbReference type="SAM" id="Phobius"/>
    </source>
</evidence>
<protein>
    <submittedName>
        <fullName evidence="2">Uncharacterized protein</fullName>
    </submittedName>
</protein>
<reference evidence="2 3" key="1">
    <citation type="journal article" date="2018" name="Nat. Ecol. Evol.">
        <title>Pezizomycetes genomes reveal the molecular basis of ectomycorrhizal truffle lifestyle.</title>
        <authorList>
            <person name="Murat C."/>
            <person name="Payen T."/>
            <person name="Noel B."/>
            <person name="Kuo A."/>
            <person name="Morin E."/>
            <person name="Chen J."/>
            <person name="Kohler A."/>
            <person name="Krizsan K."/>
            <person name="Balestrini R."/>
            <person name="Da Silva C."/>
            <person name="Montanini B."/>
            <person name="Hainaut M."/>
            <person name="Levati E."/>
            <person name="Barry K.W."/>
            <person name="Belfiori B."/>
            <person name="Cichocki N."/>
            <person name="Clum A."/>
            <person name="Dockter R.B."/>
            <person name="Fauchery L."/>
            <person name="Guy J."/>
            <person name="Iotti M."/>
            <person name="Le Tacon F."/>
            <person name="Lindquist E.A."/>
            <person name="Lipzen A."/>
            <person name="Malagnac F."/>
            <person name="Mello A."/>
            <person name="Molinier V."/>
            <person name="Miyauchi S."/>
            <person name="Poulain J."/>
            <person name="Riccioni C."/>
            <person name="Rubini A."/>
            <person name="Sitrit Y."/>
            <person name="Splivallo R."/>
            <person name="Traeger S."/>
            <person name="Wang M."/>
            <person name="Zifcakova L."/>
            <person name="Wipf D."/>
            <person name="Zambonelli A."/>
            <person name="Paolocci F."/>
            <person name="Nowrousian M."/>
            <person name="Ottonello S."/>
            <person name="Baldrian P."/>
            <person name="Spatafora J.W."/>
            <person name="Henrissat B."/>
            <person name="Nagy L.G."/>
            <person name="Aury J.M."/>
            <person name="Wincker P."/>
            <person name="Grigoriev I.V."/>
            <person name="Bonfante P."/>
            <person name="Martin F.M."/>
        </authorList>
    </citation>
    <scope>NUCLEOTIDE SEQUENCE [LARGE SCALE GENOMIC DNA]</scope>
    <source>
        <strain evidence="2 3">RN42</strain>
    </source>
</reference>
<dbReference type="AlphaFoldDB" id="A0A3N4HMZ2"/>
<keyword evidence="3" id="KW-1185">Reference proteome</keyword>
<name>A0A3N4HMZ2_ASCIM</name>